<gene>
    <name evidence="1" type="ORF">T07_8863</name>
</gene>
<sequence length="154" mass="17901">MKLNDSVISHRALVHFADAQIRYARLRSLRELHFITATTHRNEKLVLYLFTRNRMQIFERCLDIKSRENFRLLKVLKNSHIHLKTQECKMDVNDKKTAISLRENGANKEMEMQTTCVAGDSSKGCKSYGGIVYILAKFVFDNLYKARSISVPTF</sequence>
<proteinExistence type="predicted"/>
<reference evidence="1 2" key="1">
    <citation type="submission" date="2015-01" db="EMBL/GenBank/DDBJ databases">
        <title>Evolution of Trichinella species and genotypes.</title>
        <authorList>
            <person name="Korhonen P.K."/>
            <person name="Edoardo P."/>
            <person name="Giuseppe L.R."/>
            <person name="Gasser R.B."/>
        </authorList>
    </citation>
    <scope>NUCLEOTIDE SEQUENCE [LARGE SCALE GENOMIC DNA]</scope>
    <source>
        <strain evidence="1">ISS37</strain>
    </source>
</reference>
<keyword evidence="2" id="KW-1185">Reference proteome</keyword>
<accession>A0A0V0RZH4</accession>
<name>A0A0V0RZH4_9BILA</name>
<comment type="caution">
    <text evidence="1">The sequence shown here is derived from an EMBL/GenBank/DDBJ whole genome shotgun (WGS) entry which is preliminary data.</text>
</comment>
<organism evidence="1 2">
    <name type="scientific">Trichinella nelsoni</name>
    <dbReference type="NCBI Taxonomy" id="6336"/>
    <lineage>
        <taxon>Eukaryota</taxon>
        <taxon>Metazoa</taxon>
        <taxon>Ecdysozoa</taxon>
        <taxon>Nematoda</taxon>
        <taxon>Enoplea</taxon>
        <taxon>Dorylaimia</taxon>
        <taxon>Trichinellida</taxon>
        <taxon>Trichinellidae</taxon>
        <taxon>Trichinella</taxon>
    </lineage>
</organism>
<dbReference type="OrthoDB" id="5931436at2759"/>
<dbReference type="EMBL" id="JYDL01000054">
    <property type="protein sequence ID" value="KRX19872.1"/>
    <property type="molecule type" value="Genomic_DNA"/>
</dbReference>
<dbReference type="Proteomes" id="UP000054630">
    <property type="component" value="Unassembled WGS sequence"/>
</dbReference>
<protein>
    <submittedName>
        <fullName evidence="1">Uncharacterized protein</fullName>
    </submittedName>
</protein>
<evidence type="ECO:0000313" key="2">
    <source>
        <dbReference type="Proteomes" id="UP000054630"/>
    </source>
</evidence>
<evidence type="ECO:0000313" key="1">
    <source>
        <dbReference type="EMBL" id="KRX19872.1"/>
    </source>
</evidence>
<dbReference type="AlphaFoldDB" id="A0A0V0RZH4"/>